<protein>
    <submittedName>
        <fullName evidence="2">Uncharacterized protein</fullName>
    </submittedName>
</protein>
<reference evidence="2" key="2">
    <citation type="journal article" date="2024" name="Plant">
        <title>Genomic evolution and insights into agronomic trait innovations of Sesamum species.</title>
        <authorList>
            <person name="Miao H."/>
            <person name="Wang L."/>
            <person name="Qu L."/>
            <person name="Liu H."/>
            <person name="Sun Y."/>
            <person name="Le M."/>
            <person name="Wang Q."/>
            <person name="Wei S."/>
            <person name="Zheng Y."/>
            <person name="Lin W."/>
            <person name="Duan Y."/>
            <person name="Cao H."/>
            <person name="Xiong S."/>
            <person name="Wang X."/>
            <person name="Wei L."/>
            <person name="Li C."/>
            <person name="Ma Q."/>
            <person name="Ju M."/>
            <person name="Zhao R."/>
            <person name="Li G."/>
            <person name="Mu C."/>
            <person name="Tian Q."/>
            <person name="Mei H."/>
            <person name="Zhang T."/>
            <person name="Gao T."/>
            <person name="Zhang H."/>
        </authorList>
    </citation>
    <scope>NUCLEOTIDE SEQUENCE</scope>
    <source>
        <strain evidence="2">G01</strain>
    </source>
</reference>
<accession>A0AAW2QS79</accession>
<organism evidence="2">
    <name type="scientific">Sesamum angustifolium</name>
    <dbReference type="NCBI Taxonomy" id="2727405"/>
    <lineage>
        <taxon>Eukaryota</taxon>
        <taxon>Viridiplantae</taxon>
        <taxon>Streptophyta</taxon>
        <taxon>Embryophyta</taxon>
        <taxon>Tracheophyta</taxon>
        <taxon>Spermatophyta</taxon>
        <taxon>Magnoliopsida</taxon>
        <taxon>eudicotyledons</taxon>
        <taxon>Gunneridae</taxon>
        <taxon>Pentapetalae</taxon>
        <taxon>asterids</taxon>
        <taxon>lamiids</taxon>
        <taxon>Lamiales</taxon>
        <taxon>Pedaliaceae</taxon>
        <taxon>Sesamum</taxon>
    </lineage>
</organism>
<dbReference type="EMBL" id="JACGWK010000002">
    <property type="protein sequence ID" value="KAL0370709.1"/>
    <property type="molecule type" value="Genomic_DNA"/>
</dbReference>
<reference evidence="2" key="1">
    <citation type="submission" date="2020-06" db="EMBL/GenBank/DDBJ databases">
        <authorList>
            <person name="Li T."/>
            <person name="Hu X."/>
            <person name="Zhang T."/>
            <person name="Song X."/>
            <person name="Zhang H."/>
            <person name="Dai N."/>
            <person name="Sheng W."/>
            <person name="Hou X."/>
            <person name="Wei L."/>
        </authorList>
    </citation>
    <scope>NUCLEOTIDE SEQUENCE</scope>
    <source>
        <strain evidence="2">G01</strain>
        <tissue evidence="2">Leaf</tissue>
    </source>
</reference>
<evidence type="ECO:0000256" key="1">
    <source>
        <dbReference type="SAM" id="MobiDB-lite"/>
    </source>
</evidence>
<gene>
    <name evidence="2" type="ORF">Sangu_0389000</name>
</gene>
<dbReference type="AlphaFoldDB" id="A0AAW2QS79"/>
<sequence>MGQSGAVNSKAVPVSGIANTELSVGSWSGQCNFVVMGLDDFYVILDIDFFITANVIILPRMCGIFISGGKKPTFGKGEYDGDTMAGKKSEVAEARPSKASSSKEGAHSPRLAGFSCIEKMQVEMHKRWTKAQKIGGAEPETFTCDELLKHKQECEVRHSIDVHDGKWTSVQTTLEEKESTVAAAMRTLT</sequence>
<proteinExistence type="predicted"/>
<evidence type="ECO:0000313" key="2">
    <source>
        <dbReference type="EMBL" id="KAL0370709.1"/>
    </source>
</evidence>
<feature type="compositionally biased region" description="Basic and acidic residues" evidence="1">
    <location>
        <begin position="85"/>
        <end position="96"/>
    </location>
</feature>
<comment type="caution">
    <text evidence="2">The sequence shown here is derived from an EMBL/GenBank/DDBJ whole genome shotgun (WGS) entry which is preliminary data.</text>
</comment>
<feature type="region of interest" description="Disordered" evidence="1">
    <location>
        <begin position="85"/>
        <end position="108"/>
    </location>
</feature>
<name>A0AAW2QS79_9LAMI</name>